<proteinExistence type="predicted"/>
<name>A0A382LDZ6_9ZZZZ</name>
<protein>
    <recommendedName>
        <fullName evidence="2">DNA polymerase III subunit chi</fullName>
    </recommendedName>
</protein>
<dbReference type="GO" id="GO:0006260">
    <property type="term" value="P:DNA replication"/>
    <property type="evidence" value="ECO:0007669"/>
    <property type="project" value="InterPro"/>
</dbReference>
<dbReference type="EMBL" id="UINC01085628">
    <property type="protein sequence ID" value="SVC33362.1"/>
    <property type="molecule type" value="Genomic_DNA"/>
</dbReference>
<dbReference type="Pfam" id="PF04364">
    <property type="entry name" value="DNA_pol3_chi"/>
    <property type="match status" value="1"/>
</dbReference>
<dbReference type="PANTHER" id="PTHR38767">
    <property type="entry name" value="DNA POLYMERASE III SUBUNIT CHI"/>
    <property type="match status" value="1"/>
</dbReference>
<gene>
    <name evidence="1" type="ORF">METZ01_LOCUS286216</name>
</gene>
<dbReference type="AlphaFoldDB" id="A0A382LDZ6"/>
<evidence type="ECO:0008006" key="2">
    <source>
        <dbReference type="Google" id="ProtNLM"/>
    </source>
</evidence>
<dbReference type="GO" id="GO:0003887">
    <property type="term" value="F:DNA-directed DNA polymerase activity"/>
    <property type="evidence" value="ECO:0007669"/>
    <property type="project" value="InterPro"/>
</dbReference>
<evidence type="ECO:0000313" key="1">
    <source>
        <dbReference type="EMBL" id="SVC33362.1"/>
    </source>
</evidence>
<dbReference type="Gene3D" id="3.40.50.10110">
    <property type="entry name" value="DNA polymerase III subunit chi"/>
    <property type="match status" value="1"/>
</dbReference>
<sequence>VTQVDFYILGKDSASALLKTACRIAEKATKQQQHTYVNAQSEAQARNFDDLLWTFSQGSFVPHRLVEIGDAQDATEPVIIGFGGDPKNDNWQLIINLADAVPEFFSRYERVIEIVDANLERRAQGRERYRFYKERGYQLNTHNI</sequence>
<dbReference type="GO" id="GO:0003677">
    <property type="term" value="F:DNA binding"/>
    <property type="evidence" value="ECO:0007669"/>
    <property type="project" value="InterPro"/>
</dbReference>
<dbReference type="SUPFAM" id="SSF102400">
    <property type="entry name" value="DNA polymerase III chi subunit"/>
    <property type="match status" value="1"/>
</dbReference>
<dbReference type="GO" id="GO:0032298">
    <property type="term" value="P:positive regulation of DNA-templated DNA replication initiation"/>
    <property type="evidence" value="ECO:0007669"/>
    <property type="project" value="TreeGrafter"/>
</dbReference>
<organism evidence="1">
    <name type="scientific">marine metagenome</name>
    <dbReference type="NCBI Taxonomy" id="408172"/>
    <lineage>
        <taxon>unclassified sequences</taxon>
        <taxon>metagenomes</taxon>
        <taxon>ecological metagenomes</taxon>
    </lineage>
</organism>
<reference evidence="1" key="1">
    <citation type="submission" date="2018-05" db="EMBL/GenBank/DDBJ databases">
        <authorList>
            <person name="Lanie J.A."/>
            <person name="Ng W.-L."/>
            <person name="Kazmierczak K.M."/>
            <person name="Andrzejewski T.M."/>
            <person name="Davidsen T.M."/>
            <person name="Wayne K.J."/>
            <person name="Tettelin H."/>
            <person name="Glass J.I."/>
            <person name="Rusch D."/>
            <person name="Podicherti R."/>
            <person name="Tsui H.-C.T."/>
            <person name="Winkler M.E."/>
        </authorList>
    </citation>
    <scope>NUCLEOTIDE SEQUENCE</scope>
</reference>
<feature type="non-terminal residue" evidence="1">
    <location>
        <position position="1"/>
    </location>
</feature>
<dbReference type="InterPro" id="IPR007459">
    <property type="entry name" value="DNA_pol3_chi"/>
</dbReference>
<dbReference type="PANTHER" id="PTHR38767:SF1">
    <property type="entry name" value="DNA POLYMERASE III SUBUNIT CHI"/>
    <property type="match status" value="1"/>
</dbReference>
<accession>A0A382LDZ6</accession>
<dbReference type="InterPro" id="IPR036768">
    <property type="entry name" value="PolIII_chi_sf"/>
</dbReference>